<evidence type="ECO:0000256" key="5">
    <source>
        <dbReference type="ARBA" id="ARBA00022840"/>
    </source>
</evidence>
<dbReference type="NCBIfam" id="TIGR03104">
    <property type="entry name" value="trio_amidotrans"/>
    <property type="match status" value="1"/>
</dbReference>
<dbReference type="RefSeq" id="WP_369668310.1">
    <property type="nucleotide sequence ID" value="NZ_JBDKXB010000033.1"/>
</dbReference>
<dbReference type="Pfam" id="PF00733">
    <property type="entry name" value="Asn_synthase"/>
    <property type="match status" value="1"/>
</dbReference>
<reference evidence="9 10" key="1">
    <citation type="submission" date="2024-05" db="EMBL/GenBank/DDBJ databases">
        <title>Genome Sequence and Characterization of the New Strain Purple Sulfur Bacterium of Genus Thioalkalicoccus.</title>
        <authorList>
            <person name="Bryantseva I.A."/>
            <person name="Kyndt J.A."/>
            <person name="Imhoff J.F."/>
        </authorList>
    </citation>
    <scope>NUCLEOTIDE SEQUENCE [LARGE SCALE GENOMIC DNA]</scope>
    <source>
        <strain evidence="9 10">Um2</strain>
    </source>
</reference>
<dbReference type="Pfam" id="PF13537">
    <property type="entry name" value="GATase_7"/>
    <property type="match status" value="1"/>
</dbReference>
<feature type="domain" description="Glutamine amidotransferase type-2" evidence="8">
    <location>
        <begin position="2"/>
        <end position="214"/>
    </location>
</feature>
<gene>
    <name evidence="9" type="ORF">ABC977_16090</name>
</gene>
<dbReference type="InterPro" id="IPR033738">
    <property type="entry name" value="AsnB_N"/>
</dbReference>
<dbReference type="PIRSF" id="PIRSF001589">
    <property type="entry name" value="Asn_synthetase_glu-h"/>
    <property type="match status" value="1"/>
</dbReference>
<dbReference type="NCBIfam" id="TIGR01536">
    <property type="entry name" value="asn_synth_AEB"/>
    <property type="match status" value="1"/>
</dbReference>
<evidence type="ECO:0000256" key="1">
    <source>
        <dbReference type="ARBA" id="ARBA00005187"/>
    </source>
</evidence>
<keyword evidence="6" id="KW-0315">Glutamine amidotransferase</keyword>
<comment type="caution">
    <text evidence="9">The sequence shown here is derived from an EMBL/GenBank/DDBJ whole genome shotgun (WGS) entry which is preliminary data.</text>
</comment>
<dbReference type="SUPFAM" id="SSF52402">
    <property type="entry name" value="Adenine nucleotide alpha hydrolases-like"/>
    <property type="match status" value="1"/>
</dbReference>
<dbReference type="Gene3D" id="3.60.20.10">
    <property type="entry name" value="Glutamine Phosphoribosylpyrophosphate, subunit 1, domain 1"/>
    <property type="match status" value="1"/>
</dbReference>
<keyword evidence="5" id="KW-0067">ATP-binding</keyword>
<dbReference type="InterPro" id="IPR014729">
    <property type="entry name" value="Rossmann-like_a/b/a_fold"/>
</dbReference>
<dbReference type="InterPro" id="IPR029055">
    <property type="entry name" value="Ntn_hydrolases_N"/>
</dbReference>
<comment type="pathway">
    <text evidence="1">Amino-acid biosynthesis; L-asparagine biosynthesis; L-asparagine from L-aspartate (L-Gln route): step 1/1.</text>
</comment>
<dbReference type="InterPro" id="IPR017932">
    <property type="entry name" value="GATase_2_dom"/>
</dbReference>
<dbReference type="InterPro" id="IPR017535">
    <property type="entry name" value="Asparagine_synth"/>
</dbReference>
<dbReference type="EC" id="6.3.5.4" evidence="3"/>
<protein>
    <recommendedName>
        <fullName evidence="3">asparagine synthase (glutamine-hydrolyzing)</fullName>
        <ecNumber evidence="3">6.3.5.4</ecNumber>
    </recommendedName>
</protein>
<dbReference type="EMBL" id="JBDKXB010000033">
    <property type="protein sequence ID" value="MEY6433925.1"/>
    <property type="molecule type" value="Genomic_DNA"/>
</dbReference>
<keyword evidence="10" id="KW-1185">Reference proteome</keyword>
<dbReference type="PANTHER" id="PTHR43284:SF1">
    <property type="entry name" value="ASPARAGINE SYNTHETASE"/>
    <property type="match status" value="1"/>
</dbReference>
<organism evidence="9 10">
    <name type="scientific">Thioalkalicoccus limnaeus</name>
    <dbReference type="NCBI Taxonomy" id="120681"/>
    <lineage>
        <taxon>Bacteria</taxon>
        <taxon>Pseudomonadati</taxon>
        <taxon>Pseudomonadota</taxon>
        <taxon>Gammaproteobacteria</taxon>
        <taxon>Chromatiales</taxon>
        <taxon>Chromatiaceae</taxon>
        <taxon>Thioalkalicoccus</taxon>
    </lineage>
</organism>
<proteinExistence type="inferred from homology"/>
<evidence type="ECO:0000256" key="3">
    <source>
        <dbReference type="ARBA" id="ARBA00012737"/>
    </source>
</evidence>
<evidence type="ECO:0000256" key="2">
    <source>
        <dbReference type="ARBA" id="ARBA00005752"/>
    </source>
</evidence>
<dbReference type="PANTHER" id="PTHR43284">
    <property type="entry name" value="ASPARAGINE SYNTHETASE (GLUTAMINE-HYDROLYZING)"/>
    <property type="match status" value="1"/>
</dbReference>
<evidence type="ECO:0000313" key="9">
    <source>
        <dbReference type="EMBL" id="MEY6433925.1"/>
    </source>
</evidence>
<evidence type="ECO:0000256" key="6">
    <source>
        <dbReference type="ARBA" id="ARBA00022962"/>
    </source>
</evidence>
<dbReference type="Proteomes" id="UP001564408">
    <property type="component" value="Unassembled WGS sequence"/>
</dbReference>
<dbReference type="PROSITE" id="PS51278">
    <property type="entry name" value="GATASE_TYPE_2"/>
    <property type="match status" value="1"/>
</dbReference>
<dbReference type="InterPro" id="IPR006426">
    <property type="entry name" value="Asn_synth_AEB"/>
</dbReference>
<evidence type="ECO:0000256" key="7">
    <source>
        <dbReference type="ARBA" id="ARBA00048741"/>
    </source>
</evidence>
<comment type="similarity">
    <text evidence="2">Belongs to the asparagine synthetase family.</text>
</comment>
<dbReference type="InterPro" id="IPR051786">
    <property type="entry name" value="ASN_synthetase/amidase"/>
</dbReference>
<dbReference type="Gene3D" id="3.40.50.620">
    <property type="entry name" value="HUPs"/>
    <property type="match status" value="1"/>
</dbReference>
<evidence type="ECO:0000259" key="8">
    <source>
        <dbReference type="PROSITE" id="PS51278"/>
    </source>
</evidence>
<accession>A0ABV4BHB4</accession>
<name>A0ABV4BHB4_9GAMM</name>
<comment type="catalytic activity">
    <reaction evidence="7">
        <text>L-aspartate + L-glutamine + ATP + H2O = L-asparagine + L-glutamate + AMP + diphosphate + H(+)</text>
        <dbReference type="Rhea" id="RHEA:12228"/>
        <dbReference type="ChEBI" id="CHEBI:15377"/>
        <dbReference type="ChEBI" id="CHEBI:15378"/>
        <dbReference type="ChEBI" id="CHEBI:29985"/>
        <dbReference type="ChEBI" id="CHEBI:29991"/>
        <dbReference type="ChEBI" id="CHEBI:30616"/>
        <dbReference type="ChEBI" id="CHEBI:33019"/>
        <dbReference type="ChEBI" id="CHEBI:58048"/>
        <dbReference type="ChEBI" id="CHEBI:58359"/>
        <dbReference type="ChEBI" id="CHEBI:456215"/>
        <dbReference type="EC" id="6.3.5.4"/>
    </reaction>
</comment>
<sequence>MCGIAGELRHDEGPADLAAIARMMDELLPRGPDHAGSYSDGVLGLGHRRLAVIDLSVRSNQPIVDSELGLALVFNGTIYNYHELRRELIARGYRFFSDGDGEVILKAWHAWGEASPTRLQGMFAFAVWDLNRRCLFLARDRFGIKPLYWTQDRRRFRFASSPQALLVAGGVDTRLDPVALHHLFTLHAVVPAPRTILTGVRKLAPGHWLRVETDGRYSEGRYWSLDATRPVPEPSEGEWLEAIDEALRAAVQSHNAIADVPVGVLLSGGLDSSLLVALLAEAGVGDLHTFSVGFEDTPEEAGSEFHYSDQVVARYRTRHHRFLVPNAQVLRRLPEAVDAMAEPMFGQDAVAFYLLGEQVSREIKVVQSGQGADEVFGGYFWYPRMQAETEGTPLERFRRHYFDRDHDEYRRLIDPALAGDDHSSALIAERLAEPGADEFLDAVLRLDVTTLIVDDPVKRVDNMTMAWGLEARAPFLDHRLVEVAARCPPALKLRDGGKYPLKVMARGRLPDAVIDRPKSYFPMPALKYVRGDFLAMMRDLLDSRACRERGLYQRPYLEELLAAPDRHHTRILGNKLWHLSLLELWLQRHVDPLREIP</sequence>
<keyword evidence="4" id="KW-0547">Nucleotide-binding</keyword>
<dbReference type="InterPro" id="IPR001962">
    <property type="entry name" value="Asn_synthase"/>
</dbReference>
<evidence type="ECO:0000313" key="10">
    <source>
        <dbReference type="Proteomes" id="UP001564408"/>
    </source>
</evidence>
<dbReference type="SUPFAM" id="SSF56235">
    <property type="entry name" value="N-terminal nucleophile aminohydrolases (Ntn hydrolases)"/>
    <property type="match status" value="1"/>
</dbReference>
<dbReference type="CDD" id="cd01991">
    <property type="entry name" value="Asn_synthase_B_C"/>
    <property type="match status" value="1"/>
</dbReference>
<evidence type="ECO:0000256" key="4">
    <source>
        <dbReference type="ARBA" id="ARBA00022741"/>
    </source>
</evidence>
<dbReference type="CDD" id="cd00712">
    <property type="entry name" value="AsnB"/>
    <property type="match status" value="1"/>
</dbReference>